<dbReference type="EMBL" id="ASHM01002653">
    <property type="protein sequence ID" value="PNY08666.1"/>
    <property type="molecule type" value="Genomic_DNA"/>
</dbReference>
<evidence type="ECO:0000313" key="3">
    <source>
        <dbReference type="Proteomes" id="UP000236291"/>
    </source>
</evidence>
<evidence type="ECO:0000313" key="2">
    <source>
        <dbReference type="EMBL" id="PNY08666.1"/>
    </source>
</evidence>
<proteinExistence type="predicted"/>
<accession>A0A2K3P041</accession>
<protein>
    <submittedName>
        <fullName evidence="2">Uncharacterized protein</fullName>
    </submittedName>
</protein>
<dbReference type="Proteomes" id="UP000236291">
    <property type="component" value="Unassembled WGS sequence"/>
</dbReference>
<evidence type="ECO:0000256" key="1">
    <source>
        <dbReference type="SAM" id="MobiDB-lite"/>
    </source>
</evidence>
<reference evidence="2 3" key="1">
    <citation type="journal article" date="2014" name="Am. J. Bot.">
        <title>Genome assembly and annotation for red clover (Trifolium pratense; Fabaceae).</title>
        <authorList>
            <person name="Istvanek J."/>
            <person name="Jaros M."/>
            <person name="Krenek A."/>
            <person name="Repkova J."/>
        </authorList>
    </citation>
    <scope>NUCLEOTIDE SEQUENCE [LARGE SCALE GENOMIC DNA]</scope>
    <source>
        <strain evidence="3">cv. Tatra</strain>
        <tissue evidence="2">Young leaves</tissue>
    </source>
</reference>
<sequence>MLLIWRRFYKEVHNLPVVLMAEKVGTKLANYIGAFVEYDKNNNSSFWRQYMRLRVRVDVRHPLKKDSRVKNKGGEWCTVKFNELRAEPQRRNGRRTSQWLMEEGGGSRNSGGGGRNTANNYIGGLTHSHDANINATNNNHNHSIIIPVVTPINGHQLSDLENQ</sequence>
<reference evidence="2 3" key="2">
    <citation type="journal article" date="2017" name="Front. Plant Sci.">
        <title>Gene Classification and Mining of Molecular Markers Useful in Red Clover (Trifolium pratense) Breeding.</title>
        <authorList>
            <person name="Istvanek J."/>
            <person name="Dluhosova J."/>
            <person name="Dluhos P."/>
            <person name="Patkova L."/>
            <person name="Nedelnik J."/>
            <person name="Repkova J."/>
        </authorList>
    </citation>
    <scope>NUCLEOTIDE SEQUENCE [LARGE SCALE GENOMIC DNA]</scope>
    <source>
        <strain evidence="3">cv. Tatra</strain>
        <tissue evidence="2">Young leaves</tissue>
    </source>
</reference>
<name>A0A2K3P041_TRIPR</name>
<comment type="caution">
    <text evidence="2">The sequence shown here is derived from an EMBL/GenBank/DDBJ whole genome shotgun (WGS) entry which is preliminary data.</text>
</comment>
<feature type="region of interest" description="Disordered" evidence="1">
    <location>
        <begin position="87"/>
        <end position="123"/>
    </location>
</feature>
<dbReference type="AlphaFoldDB" id="A0A2K3P041"/>
<feature type="compositionally biased region" description="Gly residues" evidence="1">
    <location>
        <begin position="103"/>
        <end position="115"/>
    </location>
</feature>
<organism evidence="2 3">
    <name type="scientific">Trifolium pratense</name>
    <name type="common">Red clover</name>
    <dbReference type="NCBI Taxonomy" id="57577"/>
    <lineage>
        <taxon>Eukaryota</taxon>
        <taxon>Viridiplantae</taxon>
        <taxon>Streptophyta</taxon>
        <taxon>Embryophyta</taxon>
        <taxon>Tracheophyta</taxon>
        <taxon>Spermatophyta</taxon>
        <taxon>Magnoliopsida</taxon>
        <taxon>eudicotyledons</taxon>
        <taxon>Gunneridae</taxon>
        <taxon>Pentapetalae</taxon>
        <taxon>rosids</taxon>
        <taxon>fabids</taxon>
        <taxon>Fabales</taxon>
        <taxon>Fabaceae</taxon>
        <taxon>Papilionoideae</taxon>
        <taxon>50 kb inversion clade</taxon>
        <taxon>NPAAA clade</taxon>
        <taxon>Hologalegina</taxon>
        <taxon>IRL clade</taxon>
        <taxon>Trifolieae</taxon>
        <taxon>Trifolium</taxon>
    </lineage>
</organism>
<gene>
    <name evidence="2" type="ORF">L195_g005197</name>
</gene>